<feature type="signal peptide" evidence="1">
    <location>
        <begin position="1"/>
        <end position="19"/>
    </location>
</feature>
<organism evidence="2 3">
    <name type="scientific">Xylaria grammica</name>
    <dbReference type="NCBI Taxonomy" id="363999"/>
    <lineage>
        <taxon>Eukaryota</taxon>
        <taxon>Fungi</taxon>
        <taxon>Dikarya</taxon>
        <taxon>Ascomycota</taxon>
        <taxon>Pezizomycotina</taxon>
        <taxon>Sordariomycetes</taxon>
        <taxon>Xylariomycetidae</taxon>
        <taxon>Xylariales</taxon>
        <taxon>Xylariaceae</taxon>
        <taxon>Xylaria</taxon>
    </lineage>
</organism>
<keyword evidence="3" id="KW-1185">Reference proteome</keyword>
<dbReference type="Proteomes" id="UP000286045">
    <property type="component" value="Unassembled WGS sequence"/>
</dbReference>
<reference evidence="2 3" key="1">
    <citation type="submission" date="2018-12" db="EMBL/GenBank/DDBJ databases">
        <title>Draft genome sequence of Xylaria grammica IHI A82.</title>
        <authorList>
            <person name="Buettner E."/>
            <person name="Kellner H."/>
        </authorList>
    </citation>
    <scope>NUCLEOTIDE SEQUENCE [LARGE SCALE GENOMIC DNA]</scope>
    <source>
        <strain evidence="2 3">IHI A82</strain>
    </source>
</reference>
<comment type="caution">
    <text evidence="2">The sequence shown here is derived from an EMBL/GenBank/DDBJ whole genome shotgun (WGS) entry which is preliminary data.</text>
</comment>
<gene>
    <name evidence="2" type="ORF">EKO27_g8146</name>
</gene>
<evidence type="ECO:0000256" key="1">
    <source>
        <dbReference type="SAM" id="SignalP"/>
    </source>
</evidence>
<evidence type="ECO:0000313" key="2">
    <source>
        <dbReference type="EMBL" id="RWA06959.1"/>
    </source>
</evidence>
<accession>A0A439CXM3</accession>
<dbReference type="AlphaFoldDB" id="A0A439CXM3"/>
<keyword evidence="1" id="KW-0732">Signal</keyword>
<feature type="chain" id="PRO_5019421865" evidence="1">
    <location>
        <begin position="20"/>
        <end position="217"/>
    </location>
</feature>
<dbReference type="EMBL" id="RYZI01000294">
    <property type="protein sequence ID" value="RWA06959.1"/>
    <property type="molecule type" value="Genomic_DNA"/>
</dbReference>
<protein>
    <submittedName>
        <fullName evidence="2">Uncharacterized protein</fullName>
    </submittedName>
</protein>
<evidence type="ECO:0000313" key="3">
    <source>
        <dbReference type="Proteomes" id="UP000286045"/>
    </source>
</evidence>
<sequence>MKFNATVSSLLVAATTAAAQSQCPIIWDDPRDVYGNPEYRDLDEYFGGKGKIHLRAGCTYWRQNYPRDSPEEPIGCMNEAGLVVPVEGDNCATFNFVPPTGELEDYPVEVLMTDKNGWYCGTEYVGSDGTWACKKLSNSWDGDLIHGPEGGAPYYLFEIIGGTISTTIFTWWIQHPPESTADAQTLQYRIPDNPYSNYTLKPGDGTFPVVMELVMED</sequence>
<proteinExistence type="predicted"/>
<name>A0A439CXM3_9PEZI</name>